<evidence type="ECO:0000313" key="4">
    <source>
        <dbReference type="Proteomes" id="UP000008144"/>
    </source>
</evidence>
<dbReference type="InParanoid" id="F7B745"/>
<keyword evidence="2" id="KW-0472">Membrane</keyword>
<keyword evidence="4" id="KW-1185">Reference proteome</keyword>
<accession>F7B745</accession>
<proteinExistence type="predicted"/>
<reference evidence="3" key="2">
    <citation type="journal article" date="2008" name="Genome Biol.">
        <title>Improved genome assembly and evidence-based global gene model set for the chordate Ciona intestinalis: new insight into intron and operon populations.</title>
        <authorList>
            <person name="Satou Y."/>
            <person name="Mineta K."/>
            <person name="Ogasawara M."/>
            <person name="Sasakura Y."/>
            <person name="Shoguchi E."/>
            <person name="Ueno K."/>
            <person name="Yamada L."/>
            <person name="Matsumoto J."/>
            <person name="Wasserscheid J."/>
            <person name="Dewar K."/>
            <person name="Wiley G.B."/>
            <person name="Macmil S.L."/>
            <person name="Roe B.A."/>
            <person name="Zeller R.W."/>
            <person name="Hastings K.E."/>
            <person name="Lemaire P."/>
            <person name="Lindquist E."/>
            <person name="Endo T."/>
            <person name="Hotta K."/>
            <person name="Inaba K."/>
        </authorList>
    </citation>
    <scope>NUCLEOTIDE SEQUENCE [LARGE SCALE GENOMIC DNA]</scope>
    <source>
        <strain evidence="3">wild type</strain>
    </source>
</reference>
<dbReference type="EMBL" id="EAAA01002003">
    <property type="status" value="NOT_ANNOTATED_CDS"/>
    <property type="molecule type" value="Genomic_DNA"/>
</dbReference>
<sequence length="149" mass="16447">MDRTETSTLPPPMITDDVGSGDVTQPFIPSPPPNVGVNIVIVVVVVVLIVLALAAIGLRIWYFRRQHGHWPIPFKRDRTPSSQLRPFGDKSYTARWQGRSGNTPPLTSTKTSSQRCPEKSVFSVTGSMRTQKPKLHSPQKQLGSTTKLS</sequence>
<dbReference type="HOGENOM" id="CLU_1753762_0_0_1"/>
<feature type="compositionally biased region" description="Polar residues" evidence="1">
    <location>
        <begin position="99"/>
        <end position="115"/>
    </location>
</feature>
<evidence type="ECO:0000256" key="2">
    <source>
        <dbReference type="SAM" id="Phobius"/>
    </source>
</evidence>
<feature type="region of interest" description="Disordered" evidence="1">
    <location>
        <begin position="1"/>
        <end position="26"/>
    </location>
</feature>
<evidence type="ECO:0000313" key="3">
    <source>
        <dbReference type="Ensembl" id="ENSCINP00000022655.1"/>
    </source>
</evidence>
<keyword evidence="2" id="KW-0812">Transmembrane</keyword>
<reference evidence="3" key="4">
    <citation type="submission" date="2025-09" db="UniProtKB">
        <authorList>
            <consortium name="Ensembl"/>
        </authorList>
    </citation>
    <scope>IDENTIFICATION</scope>
</reference>
<dbReference type="AlphaFoldDB" id="F7B745"/>
<dbReference type="Proteomes" id="UP000008144">
    <property type="component" value="Chromosome 4"/>
</dbReference>
<reference evidence="4" key="1">
    <citation type="journal article" date="2002" name="Science">
        <title>The draft genome of Ciona intestinalis: insights into chordate and vertebrate origins.</title>
        <authorList>
            <person name="Dehal P."/>
            <person name="Satou Y."/>
            <person name="Campbell R.K."/>
            <person name="Chapman J."/>
            <person name="Degnan B."/>
            <person name="De Tomaso A."/>
            <person name="Davidson B."/>
            <person name="Di Gregorio A."/>
            <person name="Gelpke M."/>
            <person name="Goodstein D.M."/>
            <person name="Harafuji N."/>
            <person name="Hastings K.E."/>
            <person name="Ho I."/>
            <person name="Hotta K."/>
            <person name="Huang W."/>
            <person name="Kawashima T."/>
            <person name="Lemaire P."/>
            <person name="Martinez D."/>
            <person name="Meinertzhagen I.A."/>
            <person name="Necula S."/>
            <person name="Nonaka M."/>
            <person name="Putnam N."/>
            <person name="Rash S."/>
            <person name="Saiga H."/>
            <person name="Satake M."/>
            <person name="Terry A."/>
            <person name="Yamada L."/>
            <person name="Wang H.G."/>
            <person name="Awazu S."/>
            <person name="Azumi K."/>
            <person name="Boore J."/>
            <person name="Branno M."/>
            <person name="Chin-Bow S."/>
            <person name="DeSantis R."/>
            <person name="Doyle S."/>
            <person name="Francino P."/>
            <person name="Keys D.N."/>
            <person name="Haga S."/>
            <person name="Hayashi H."/>
            <person name="Hino K."/>
            <person name="Imai K.S."/>
            <person name="Inaba K."/>
            <person name="Kano S."/>
            <person name="Kobayashi K."/>
            <person name="Kobayashi M."/>
            <person name="Lee B.I."/>
            <person name="Makabe K.W."/>
            <person name="Manohar C."/>
            <person name="Matassi G."/>
            <person name="Medina M."/>
            <person name="Mochizuki Y."/>
            <person name="Mount S."/>
            <person name="Morishita T."/>
            <person name="Miura S."/>
            <person name="Nakayama A."/>
            <person name="Nishizaka S."/>
            <person name="Nomoto H."/>
            <person name="Ohta F."/>
            <person name="Oishi K."/>
            <person name="Rigoutsos I."/>
            <person name="Sano M."/>
            <person name="Sasaki A."/>
            <person name="Sasakura Y."/>
            <person name="Shoguchi E."/>
            <person name="Shin-i T."/>
            <person name="Spagnuolo A."/>
            <person name="Stainier D."/>
            <person name="Suzuki M.M."/>
            <person name="Tassy O."/>
            <person name="Takatori N."/>
            <person name="Tokuoka M."/>
            <person name="Yagi K."/>
            <person name="Yoshizaki F."/>
            <person name="Wada S."/>
            <person name="Zhang C."/>
            <person name="Hyatt P.D."/>
            <person name="Larimer F."/>
            <person name="Detter C."/>
            <person name="Doggett N."/>
            <person name="Glavina T."/>
            <person name="Hawkins T."/>
            <person name="Richardson P."/>
            <person name="Lucas S."/>
            <person name="Kohara Y."/>
            <person name="Levine M."/>
            <person name="Satoh N."/>
            <person name="Rokhsar D.S."/>
        </authorList>
    </citation>
    <scope>NUCLEOTIDE SEQUENCE [LARGE SCALE GENOMIC DNA]</scope>
</reference>
<organism evidence="3 4">
    <name type="scientific">Ciona intestinalis</name>
    <name type="common">Transparent sea squirt</name>
    <name type="synonym">Ascidia intestinalis</name>
    <dbReference type="NCBI Taxonomy" id="7719"/>
    <lineage>
        <taxon>Eukaryota</taxon>
        <taxon>Metazoa</taxon>
        <taxon>Chordata</taxon>
        <taxon>Tunicata</taxon>
        <taxon>Ascidiacea</taxon>
        <taxon>Phlebobranchia</taxon>
        <taxon>Cionidae</taxon>
        <taxon>Ciona</taxon>
    </lineage>
</organism>
<reference evidence="3" key="3">
    <citation type="submission" date="2025-08" db="UniProtKB">
        <authorList>
            <consortium name="Ensembl"/>
        </authorList>
    </citation>
    <scope>IDENTIFICATION</scope>
</reference>
<keyword evidence="2" id="KW-1133">Transmembrane helix</keyword>
<evidence type="ECO:0000256" key="1">
    <source>
        <dbReference type="SAM" id="MobiDB-lite"/>
    </source>
</evidence>
<feature type="transmembrane region" description="Helical" evidence="2">
    <location>
        <begin position="39"/>
        <end position="62"/>
    </location>
</feature>
<protein>
    <submittedName>
        <fullName evidence="3">Uncharacterized protein</fullName>
    </submittedName>
</protein>
<name>F7B745_CIOIN</name>
<feature type="compositionally biased region" description="Polar residues" evidence="1">
    <location>
        <begin position="138"/>
        <end position="149"/>
    </location>
</feature>
<feature type="region of interest" description="Disordered" evidence="1">
    <location>
        <begin position="74"/>
        <end position="149"/>
    </location>
</feature>
<dbReference type="Ensembl" id="ENSCINT00000022901.1">
    <property type="protein sequence ID" value="ENSCINP00000022655.1"/>
    <property type="gene ID" value="ENSCING00000012014.1"/>
</dbReference>